<comment type="caution">
    <text evidence="3">The sequence shown here is derived from an EMBL/GenBank/DDBJ whole genome shotgun (WGS) entry which is preliminary data.</text>
</comment>
<protein>
    <recommendedName>
        <fullName evidence="5">DUF4309 domain-containing protein</fullName>
    </recommendedName>
</protein>
<dbReference type="Pfam" id="PF14172">
    <property type="entry name" value="DUF4309"/>
    <property type="match status" value="1"/>
</dbReference>
<reference evidence="3 4" key="1">
    <citation type="submission" date="2017-03" db="EMBL/GenBank/DDBJ databases">
        <title>Genome sequence of Clostridium oryzae DSM 28571.</title>
        <authorList>
            <person name="Poehlein A."/>
            <person name="Daniel R."/>
        </authorList>
    </citation>
    <scope>NUCLEOTIDE SEQUENCE [LARGE SCALE GENOMIC DNA]</scope>
    <source>
        <strain evidence="3 4">DSM 28571</strain>
    </source>
</reference>
<dbReference type="Proteomes" id="UP000190080">
    <property type="component" value="Unassembled WGS sequence"/>
</dbReference>
<feature type="region of interest" description="Disordered" evidence="1">
    <location>
        <begin position="29"/>
        <end position="84"/>
    </location>
</feature>
<dbReference type="AlphaFoldDB" id="A0A1V4IVA6"/>
<feature type="compositionally biased region" description="Polar residues" evidence="1">
    <location>
        <begin position="29"/>
        <end position="44"/>
    </location>
</feature>
<evidence type="ECO:0000313" key="3">
    <source>
        <dbReference type="EMBL" id="OPJ63833.1"/>
    </source>
</evidence>
<dbReference type="RefSeq" id="WP_079422440.1">
    <property type="nucleotide sequence ID" value="NZ_MZGV01000007.1"/>
</dbReference>
<evidence type="ECO:0000256" key="1">
    <source>
        <dbReference type="SAM" id="MobiDB-lite"/>
    </source>
</evidence>
<dbReference type="OrthoDB" id="9762883at2"/>
<accession>A0A1V4IVA6</accession>
<sequence>MTTFLNKKLITCGIAVLCFTLLSGCSNGKKTPKVNKSSNEVQTDYNKKSSSNETNTSKEKADKKTPSANKEITKSHSKVSNQNNKYNSQKALLTNIMKLAKSGKVINCNFSAKFTNMASVEEKWGKADTSEWVSKAKGTYATYAKHNIVLGFNKGEQIFEVRSFDKKLNTITLNGIKKYYGKPAHDVNPNGEKIIGYVISKNFKILFVFPKNKNGDAVLNHYSILYPQGTVNYMSGDLGRQW</sequence>
<proteinExistence type="predicted"/>
<name>A0A1V4IVA6_9CLOT</name>
<keyword evidence="2" id="KW-0732">Signal</keyword>
<evidence type="ECO:0008006" key="5">
    <source>
        <dbReference type="Google" id="ProtNLM"/>
    </source>
</evidence>
<dbReference type="InterPro" id="IPR025453">
    <property type="entry name" value="DUF4309"/>
</dbReference>
<evidence type="ECO:0000313" key="4">
    <source>
        <dbReference type="Proteomes" id="UP000190080"/>
    </source>
</evidence>
<evidence type="ECO:0000256" key="2">
    <source>
        <dbReference type="SAM" id="SignalP"/>
    </source>
</evidence>
<dbReference type="PROSITE" id="PS51257">
    <property type="entry name" value="PROKAR_LIPOPROTEIN"/>
    <property type="match status" value="1"/>
</dbReference>
<feature type="signal peptide" evidence="2">
    <location>
        <begin position="1"/>
        <end position="28"/>
    </location>
</feature>
<feature type="chain" id="PRO_5039145491" description="DUF4309 domain-containing protein" evidence="2">
    <location>
        <begin position="29"/>
        <end position="242"/>
    </location>
</feature>
<keyword evidence="4" id="KW-1185">Reference proteome</keyword>
<gene>
    <name evidence="3" type="ORF">CLORY_10170</name>
</gene>
<organism evidence="3 4">
    <name type="scientific">Clostridium oryzae</name>
    <dbReference type="NCBI Taxonomy" id="1450648"/>
    <lineage>
        <taxon>Bacteria</taxon>
        <taxon>Bacillati</taxon>
        <taxon>Bacillota</taxon>
        <taxon>Clostridia</taxon>
        <taxon>Eubacteriales</taxon>
        <taxon>Clostridiaceae</taxon>
        <taxon>Clostridium</taxon>
    </lineage>
</organism>
<dbReference type="STRING" id="1450648.CLORY_10170"/>
<feature type="compositionally biased region" description="Basic and acidic residues" evidence="1">
    <location>
        <begin position="56"/>
        <end position="65"/>
    </location>
</feature>
<dbReference type="EMBL" id="MZGV01000007">
    <property type="protein sequence ID" value="OPJ63833.1"/>
    <property type="molecule type" value="Genomic_DNA"/>
</dbReference>